<protein>
    <submittedName>
        <fullName evidence="1">Uncharacterized protein</fullName>
    </submittedName>
</protein>
<organism evidence="1">
    <name type="scientific">Rhipicephalus zambeziensis</name>
    <dbReference type="NCBI Taxonomy" id="60191"/>
    <lineage>
        <taxon>Eukaryota</taxon>
        <taxon>Metazoa</taxon>
        <taxon>Ecdysozoa</taxon>
        <taxon>Arthropoda</taxon>
        <taxon>Chelicerata</taxon>
        <taxon>Arachnida</taxon>
        <taxon>Acari</taxon>
        <taxon>Parasitiformes</taxon>
        <taxon>Ixodida</taxon>
        <taxon>Ixodoidea</taxon>
        <taxon>Ixodidae</taxon>
        <taxon>Rhipicephalinae</taxon>
        <taxon>Rhipicephalus</taxon>
        <taxon>Rhipicephalus</taxon>
    </lineage>
</organism>
<dbReference type="AlphaFoldDB" id="A0A224Y7E4"/>
<accession>A0A224Y7E4</accession>
<name>A0A224Y7E4_9ACAR</name>
<dbReference type="EMBL" id="GFPF01002382">
    <property type="protein sequence ID" value="MAA13528.1"/>
    <property type="molecule type" value="Transcribed_RNA"/>
</dbReference>
<proteinExistence type="predicted"/>
<evidence type="ECO:0000313" key="1">
    <source>
        <dbReference type="EMBL" id="MAA13528.1"/>
    </source>
</evidence>
<reference evidence="1" key="1">
    <citation type="journal article" date="2017" name="Parasit. Vectors">
        <title>Sialotranscriptomics of Rhipicephalus zambeziensis reveals intricate expression profiles of secretory proteins and suggests tight temporal transcriptional regulation during blood-feeding.</title>
        <authorList>
            <person name="de Castro M.H."/>
            <person name="de Klerk D."/>
            <person name="Pienaar R."/>
            <person name="Rees D.J.G."/>
            <person name="Mans B.J."/>
        </authorList>
    </citation>
    <scope>NUCLEOTIDE SEQUENCE</scope>
    <source>
        <tissue evidence="1">Salivary glands</tissue>
    </source>
</reference>
<sequence length="108" mass="12661">MRGIRMQTDDTLSHVTGKLYTVLCTEYHYGRYDQSSATCFFIFDIYCICIYIPLTIGTTEIDNIYMCMHEVVGARTLVHTMFQVHCLPMYMYVHHITHAHRANICKKN</sequence>